<dbReference type="AlphaFoldDB" id="A0AAF0J640"/>
<dbReference type="InterPro" id="IPR007515">
    <property type="entry name" value="Mss4"/>
</dbReference>
<dbReference type="GO" id="GO:0005085">
    <property type="term" value="F:guanyl-nucleotide exchange factor activity"/>
    <property type="evidence" value="ECO:0007669"/>
    <property type="project" value="UniProtKB-KW"/>
</dbReference>
<organism evidence="8 9">
    <name type="scientific">Malassezia cuniculi</name>
    <dbReference type="NCBI Taxonomy" id="948313"/>
    <lineage>
        <taxon>Eukaryota</taxon>
        <taxon>Fungi</taxon>
        <taxon>Dikarya</taxon>
        <taxon>Basidiomycota</taxon>
        <taxon>Ustilaginomycotina</taxon>
        <taxon>Malasseziomycetes</taxon>
        <taxon>Malasseziales</taxon>
        <taxon>Malasseziaceae</taxon>
        <taxon>Malassezia</taxon>
    </lineage>
</organism>
<dbReference type="GO" id="GO:0007264">
    <property type="term" value="P:small GTPase-mediated signal transduction"/>
    <property type="evidence" value="ECO:0007669"/>
    <property type="project" value="InterPro"/>
</dbReference>
<keyword evidence="4" id="KW-0653">Protein transport</keyword>
<gene>
    <name evidence="8" type="ORF">MCUN1_001539</name>
</gene>
<dbReference type="InterPro" id="IPR051635">
    <property type="entry name" value="SNAT-like"/>
</dbReference>
<dbReference type="SUPFAM" id="SSF51316">
    <property type="entry name" value="Mss4-like"/>
    <property type="match status" value="1"/>
</dbReference>
<keyword evidence="9" id="KW-1185">Reference proteome</keyword>
<dbReference type="InterPro" id="IPR016181">
    <property type="entry name" value="Acyl_CoA_acyltransferase"/>
</dbReference>
<dbReference type="EMBL" id="CP119878">
    <property type="protein sequence ID" value="WFD34695.1"/>
    <property type="molecule type" value="Genomic_DNA"/>
</dbReference>
<dbReference type="InterPro" id="IPR011323">
    <property type="entry name" value="Mss4/transl-control_tumour"/>
</dbReference>
<dbReference type="Gene3D" id="2.170.150.10">
    <property type="entry name" value="Metal Binding Protein, Guanine Nucleotide Exchange Factor, Chain A"/>
    <property type="match status" value="1"/>
</dbReference>
<sequence>MPLGRKSSGKFDTGDVRAALSMTPVGDGEARSRISFPFSASGSRRNTDSQSRSSSSSSVVGVSSNGHRSAITFDYLKSDEVRAASTIARATLPKEDSLSFEVMINRQKAAPHLFYGAFVDIPQSMPIAAGPLSVSGSEPRRRLIGFCTATAAPAMIAQSFYGHSTSDLARIVCIHLVCVEKQYRHQGLGLRLLAAFIDRIQTVESGQSSEKPHGYEVISLICREQTVGFFMKAGFKFHGVSHISRGTSNEWIEMRRPVKGSTPRFDSALTFEDLWHPDRSSLSIPLSAQTTIEQQQSRSFGDTPNNICTESPLSVSPPMTQEKMLAALLAQSNISEGTARDLGISPTQQPQLQRSTSSAIPLSVVFGRAVAAKTPWEDSLDALVAHLVEKSSGTNRARLYCPDESCNCSLIAKNTAVWETKEFGPLVDTNVMVRNKDGGSSELQTSLAMDQLKFSWPEGRYTKRDQTVGVARDPIGPIRGMWVLSSPMQFDNVSFSHDVAWKVPPPTVQAQSPVEAPKEKKRQMSMSMRSLSTSDPQRGQTNTSRETDNGELPSYKLGVVPGETRTIKYITCPDCGAGPLGFMLVSSEGDASANGYSNQKCYVSASRVRYEA</sequence>
<dbReference type="InterPro" id="IPR011057">
    <property type="entry name" value="Mss4-like_sf"/>
</dbReference>
<evidence type="ECO:0000313" key="9">
    <source>
        <dbReference type="Proteomes" id="UP001219933"/>
    </source>
</evidence>
<dbReference type="PANTHER" id="PTHR10908:SF0">
    <property type="entry name" value="SEROTONIN N-ACETYLTRANSFERASE"/>
    <property type="match status" value="1"/>
</dbReference>
<evidence type="ECO:0000256" key="4">
    <source>
        <dbReference type="ARBA" id="ARBA00022927"/>
    </source>
</evidence>
<dbReference type="Pfam" id="PF04421">
    <property type="entry name" value="Mss4"/>
    <property type="match status" value="1"/>
</dbReference>
<dbReference type="InterPro" id="IPR000182">
    <property type="entry name" value="GNAT_dom"/>
</dbReference>
<dbReference type="Gene3D" id="3.40.630.30">
    <property type="match status" value="1"/>
</dbReference>
<evidence type="ECO:0000313" key="8">
    <source>
        <dbReference type="EMBL" id="WFD34695.1"/>
    </source>
</evidence>
<accession>A0AAF0J640</accession>
<evidence type="ECO:0000256" key="6">
    <source>
        <dbReference type="SAM" id="MobiDB-lite"/>
    </source>
</evidence>
<feature type="compositionally biased region" description="Polar residues" evidence="6">
    <location>
        <begin position="524"/>
        <end position="544"/>
    </location>
</feature>
<dbReference type="PROSITE" id="PS51186">
    <property type="entry name" value="GNAT"/>
    <property type="match status" value="1"/>
</dbReference>
<name>A0AAF0J640_9BASI</name>
<evidence type="ECO:0000256" key="2">
    <source>
        <dbReference type="ARBA" id="ARBA00022658"/>
    </source>
</evidence>
<evidence type="ECO:0000256" key="1">
    <source>
        <dbReference type="ARBA" id="ARBA00022448"/>
    </source>
</evidence>
<proteinExistence type="predicted"/>
<dbReference type="CDD" id="cd04301">
    <property type="entry name" value="NAT_SF"/>
    <property type="match status" value="1"/>
</dbReference>
<keyword evidence="5" id="KW-0012">Acyltransferase</keyword>
<reference evidence="8" key="1">
    <citation type="submission" date="2023-03" db="EMBL/GenBank/DDBJ databases">
        <title>Mating type loci evolution in Malassezia.</title>
        <authorList>
            <person name="Coelho M.A."/>
        </authorList>
    </citation>
    <scope>NUCLEOTIDE SEQUENCE</scope>
    <source>
        <strain evidence="8">CBS 11721</strain>
    </source>
</reference>
<dbReference type="GO" id="GO:0015031">
    <property type="term" value="P:protein transport"/>
    <property type="evidence" value="ECO:0007669"/>
    <property type="project" value="UniProtKB-KW"/>
</dbReference>
<keyword evidence="1" id="KW-0813">Transport</keyword>
<dbReference type="GO" id="GO:0005737">
    <property type="term" value="C:cytoplasm"/>
    <property type="evidence" value="ECO:0007669"/>
    <property type="project" value="TreeGrafter"/>
</dbReference>
<dbReference type="PANTHER" id="PTHR10908">
    <property type="entry name" value="SEROTONIN N-ACETYLTRANSFERASE"/>
    <property type="match status" value="1"/>
</dbReference>
<keyword evidence="3" id="KW-0808">Transferase</keyword>
<dbReference type="SUPFAM" id="SSF55729">
    <property type="entry name" value="Acyl-CoA N-acyltransferases (Nat)"/>
    <property type="match status" value="1"/>
</dbReference>
<keyword evidence="2" id="KW-0344">Guanine-nucleotide releasing factor</keyword>
<feature type="compositionally biased region" description="Low complexity" evidence="6">
    <location>
        <begin position="48"/>
        <end position="64"/>
    </location>
</feature>
<evidence type="ECO:0000256" key="3">
    <source>
        <dbReference type="ARBA" id="ARBA00022679"/>
    </source>
</evidence>
<feature type="region of interest" description="Disordered" evidence="6">
    <location>
        <begin position="22"/>
        <end position="64"/>
    </location>
</feature>
<dbReference type="GO" id="GO:0004059">
    <property type="term" value="F:aralkylamine N-acetyltransferase activity"/>
    <property type="evidence" value="ECO:0007669"/>
    <property type="project" value="TreeGrafter"/>
</dbReference>
<evidence type="ECO:0000256" key="5">
    <source>
        <dbReference type="ARBA" id="ARBA00023315"/>
    </source>
</evidence>
<feature type="region of interest" description="Disordered" evidence="6">
    <location>
        <begin position="504"/>
        <end position="556"/>
    </location>
</feature>
<dbReference type="PROSITE" id="PS51796">
    <property type="entry name" value="MSS4"/>
    <property type="match status" value="1"/>
</dbReference>
<evidence type="ECO:0000259" key="7">
    <source>
        <dbReference type="PROSITE" id="PS51186"/>
    </source>
</evidence>
<protein>
    <recommendedName>
        <fullName evidence="7">N-acetyltransferase domain-containing protein</fullName>
    </recommendedName>
</protein>
<feature type="domain" description="N-acetyltransferase" evidence="7">
    <location>
        <begin position="85"/>
        <end position="259"/>
    </location>
</feature>
<dbReference type="Proteomes" id="UP001219933">
    <property type="component" value="Chromosome 2"/>
</dbReference>